<dbReference type="EMBL" id="SPQQ01000011">
    <property type="protein sequence ID" value="TGE35738.1"/>
    <property type="molecule type" value="Genomic_DNA"/>
</dbReference>
<evidence type="ECO:0000313" key="3">
    <source>
        <dbReference type="Proteomes" id="UP000298460"/>
    </source>
</evidence>
<name>A0A4Z0QYZ2_9FIRM</name>
<proteinExistence type="predicted"/>
<dbReference type="Gene3D" id="1.10.1200.10">
    <property type="entry name" value="ACP-like"/>
    <property type="match status" value="1"/>
</dbReference>
<evidence type="ECO:0000259" key="1">
    <source>
        <dbReference type="PROSITE" id="PS50075"/>
    </source>
</evidence>
<protein>
    <submittedName>
        <fullName evidence="2">Acyl carrier protein</fullName>
    </submittedName>
</protein>
<dbReference type="SUPFAM" id="SSF47336">
    <property type="entry name" value="ACP-like"/>
    <property type="match status" value="1"/>
</dbReference>
<dbReference type="InterPro" id="IPR036736">
    <property type="entry name" value="ACP-like_sf"/>
</dbReference>
<reference evidence="2 3" key="1">
    <citation type="submission" date="2019-03" db="EMBL/GenBank/DDBJ databases">
        <title>Draft Genome Sequence of Desulfosporosinus fructosivorans Strain 63.6F, Isolated from Marine Sediment in the Baltic Sea.</title>
        <authorList>
            <person name="Hausmann B."/>
            <person name="Vandieken V."/>
            <person name="Pjevac P."/>
            <person name="Schreck K."/>
            <person name="Herbold C.W."/>
            <person name="Loy A."/>
        </authorList>
    </citation>
    <scope>NUCLEOTIDE SEQUENCE [LARGE SCALE GENOMIC DNA]</scope>
    <source>
        <strain evidence="2 3">63.6F</strain>
    </source>
</reference>
<sequence>MDRNVILEKLELMLKKHVGGNIENTSYDTELSFLGLDSLGISEVVVEIEEEFDCVIRMDDFIKLKTLNDFADYIANELKP</sequence>
<dbReference type="InterPro" id="IPR009081">
    <property type="entry name" value="PP-bd_ACP"/>
</dbReference>
<feature type="domain" description="Carrier" evidence="1">
    <location>
        <begin position="4"/>
        <end position="78"/>
    </location>
</feature>
<dbReference type="PROSITE" id="PS50075">
    <property type="entry name" value="CARRIER"/>
    <property type="match status" value="1"/>
</dbReference>
<comment type="caution">
    <text evidence="2">The sequence shown here is derived from an EMBL/GenBank/DDBJ whole genome shotgun (WGS) entry which is preliminary data.</text>
</comment>
<evidence type="ECO:0000313" key="2">
    <source>
        <dbReference type="EMBL" id="TGE35738.1"/>
    </source>
</evidence>
<dbReference type="AlphaFoldDB" id="A0A4Z0QYZ2"/>
<dbReference type="RefSeq" id="WP_135551230.1">
    <property type="nucleotide sequence ID" value="NZ_SPQQ01000011.1"/>
</dbReference>
<dbReference type="Pfam" id="PF00550">
    <property type="entry name" value="PP-binding"/>
    <property type="match status" value="1"/>
</dbReference>
<accession>A0A4Z0QYZ2</accession>
<dbReference type="OrthoDB" id="1809760at2"/>
<dbReference type="Proteomes" id="UP000298460">
    <property type="component" value="Unassembled WGS sequence"/>
</dbReference>
<keyword evidence="3" id="KW-1185">Reference proteome</keyword>
<organism evidence="2 3">
    <name type="scientific">Desulfosporosinus fructosivorans</name>
    <dbReference type="NCBI Taxonomy" id="2018669"/>
    <lineage>
        <taxon>Bacteria</taxon>
        <taxon>Bacillati</taxon>
        <taxon>Bacillota</taxon>
        <taxon>Clostridia</taxon>
        <taxon>Eubacteriales</taxon>
        <taxon>Desulfitobacteriaceae</taxon>
        <taxon>Desulfosporosinus</taxon>
    </lineage>
</organism>
<gene>
    <name evidence="2" type="ORF">E4K67_23520</name>
</gene>